<evidence type="ECO:0000256" key="8">
    <source>
        <dbReference type="ARBA" id="ARBA00023034"/>
    </source>
</evidence>
<evidence type="ECO:0000256" key="5">
    <source>
        <dbReference type="ARBA" id="ARBA00022692"/>
    </source>
</evidence>
<keyword evidence="3 11" id="KW-0328">Glycosyltransferase</keyword>
<dbReference type="GO" id="GO:0016758">
    <property type="term" value="F:hexosyltransferase activity"/>
    <property type="evidence" value="ECO:0007669"/>
    <property type="project" value="InterPro"/>
</dbReference>
<organism evidence="12 13">
    <name type="scientific">Acropora cervicornis</name>
    <name type="common">Staghorn coral</name>
    <dbReference type="NCBI Taxonomy" id="6130"/>
    <lineage>
        <taxon>Eukaryota</taxon>
        <taxon>Metazoa</taxon>
        <taxon>Cnidaria</taxon>
        <taxon>Anthozoa</taxon>
        <taxon>Hexacorallia</taxon>
        <taxon>Scleractinia</taxon>
        <taxon>Astrocoeniina</taxon>
        <taxon>Acroporidae</taxon>
        <taxon>Acropora</taxon>
    </lineage>
</organism>
<evidence type="ECO:0000313" key="13">
    <source>
        <dbReference type="Proteomes" id="UP001249851"/>
    </source>
</evidence>
<evidence type="ECO:0000313" key="12">
    <source>
        <dbReference type="EMBL" id="KAK2556447.1"/>
    </source>
</evidence>
<evidence type="ECO:0000256" key="3">
    <source>
        <dbReference type="ARBA" id="ARBA00022676"/>
    </source>
</evidence>
<reference evidence="12" key="2">
    <citation type="journal article" date="2023" name="Science">
        <title>Genomic signatures of disease resistance in endangered staghorn corals.</title>
        <authorList>
            <person name="Vollmer S.V."/>
            <person name="Selwyn J.D."/>
            <person name="Despard B.A."/>
            <person name="Roesel C.L."/>
        </authorList>
    </citation>
    <scope>NUCLEOTIDE SEQUENCE</scope>
    <source>
        <strain evidence="12">K2</strain>
    </source>
</reference>
<protein>
    <recommendedName>
        <fullName evidence="11">Hexosyltransferase</fullName>
        <ecNumber evidence="11">2.4.1.-</ecNumber>
    </recommendedName>
</protein>
<keyword evidence="10" id="KW-0325">Glycoprotein</keyword>
<dbReference type="EMBL" id="JARQWQ010000056">
    <property type="protein sequence ID" value="KAK2556447.1"/>
    <property type="molecule type" value="Genomic_DNA"/>
</dbReference>
<evidence type="ECO:0000256" key="2">
    <source>
        <dbReference type="ARBA" id="ARBA00008661"/>
    </source>
</evidence>
<proteinExistence type="inferred from homology"/>
<dbReference type="GO" id="GO:0006493">
    <property type="term" value="P:protein O-linked glycosylation"/>
    <property type="evidence" value="ECO:0007669"/>
    <property type="project" value="TreeGrafter"/>
</dbReference>
<dbReference type="GO" id="GO:0000139">
    <property type="term" value="C:Golgi membrane"/>
    <property type="evidence" value="ECO:0007669"/>
    <property type="project" value="UniProtKB-SubCell"/>
</dbReference>
<evidence type="ECO:0000256" key="1">
    <source>
        <dbReference type="ARBA" id="ARBA00004323"/>
    </source>
</evidence>
<dbReference type="FunFam" id="3.90.550.50:FF:000001">
    <property type="entry name" value="Hexosyltransferase"/>
    <property type="match status" value="1"/>
</dbReference>
<dbReference type="Proteomes" id="UP001249851">
    <property type="component" value="Unassembled WGS sequence"/>
</dbReference>
<comment type="similarity">
    <text evidence="2 11">Belongs to the glycosyltransferase 31 family.</text>
</comment>
<dbReference type="Pfam" id="PF01762">
    <property type="entry name" value="Galactosyl_T"/>
    <property type="match status" value="1"/>
</dbReference>
<dbReference type="EC" id="2.4.1.-" evidence="11"/>
<dbReference type="InterPro" id="IPR029044">
    <property type="entry name" value="Nucleotide-diphossugar_trans"/>
</dbReference>
<feature type="transmembrane region" description="Helical" evidence="11">
    <location>
        <begin position="12"/>
        <end position="31"/>
    </location>
</feature>
<evidence type="ECO:0000256" key="4">
    <source>
        <dbReference type="ARBA" id="ARBA00022679"/>
    </source>
</evidence>
<gene>
    <name evidence="12" type="ORF">P5673_021689</name>
</gene>
<evidence type="ECO:0000256" key="6">
    <source>
        <dbReference type="ARBA" id="ARBA00022968"/>
    </source>
</evidence>
<keyword evidence="7 11" id="KW-1133">Transmembrane helix</keyword>
<keyword evidence="9 11" id="KW-0472">Membrane</keyword>
<keyword evidence="13" id="KW-1185">Reference proteome</keyword>
<evidence type="ECO:0000256" key="10">
    <source>
        <dbReference type="ARBA" id="ARBA00023180"/>
    </source>
</evidence>
<keyword evidence="6 11" id="KW-0735">Signal-anchor</keyword>
<name>A0AAD9Q805_ACRCE</name>
<dbReference type="SUPFAM" id="SSF53448">
    <property type="entry name" value="Nucleotide-diphospho-sugar transferases"/>
    <property type="match status" value="1"/>
</dbReference>
<comment type="caution">
    <text evidence="12">The sequence shown here is derived from an EMBL/GenBank/DDBJ whole genome shotgun (WGS) entry which is preliminary data.</text>
</comment>
<keyword evidence="4" id="KW-0808">Transferase</keyword>
<dbReference type="InterPro" id="IPR002659">
    <property type="entry name" value="Glyco_trans_31"/>
</dbReference>
<evidence type="ECO:0000256" key="9">
    <source>
        <dbReference type="ARBA" id="ARBA00023136"/>
    </source>
</evidence>
<keyword evidence="8 11" id="KW-0333">Golgi apparatus</keyword>
<dbReference type="PANTHER" id="PTHR11214">
    <property type="entry name" value="BETA-1,3-N-ACETYLGLUCOSAMINYLTRANSFERASE"/>
    <property type="match status" value="1"/>
</dbReference>
<dbReference type="PANTHER" id="PTHR11214:SF3">
    <property type="entry name" value="BETA-1,3-GALACTOSYLTRANSFERASE 6"/>
    <property type="match status" value="1"/>
</dbReference>
<comment type="subcellular location">
    <subcellularLocation>
        <location evidence="1 11">Golgi apparatus membrane</location>
        <topology evidence="1 11">Single-pass type II membrane protein</topology>
    </subcellularLocation>
</comment>
<accession>A0AAD9Q805</accession>
<reference evidence="12" key="1">
    <citation type="journal article" date="2023" name="G3 (Bethesda)">
        <title>Whole genome assembly and annotation of the endangered Caribbean coral Acropora cervicornis.</title>
        <authorList>
            <person name="Selwyn J.D."/>
            <person name="Vollmer S.V."/>
        </authorList>
    </citation>
    <scope>NUCLEOTIDE SEQUENCE</scope>
    <source>
        <strain evidence="12">K2</strain>
    </source>
</reference>
<evidence type="ECO:0000256" key="11">
    <source>
        <dbReference type="RuleBase" id="RU363063"/>
    </source>
</evidence>
<dbReference type="AlphaFoldDB" id="A0AAD9Q805"/>
<sequence>MPYSQKRALNYAFLFVITFSVTTIVWVNHYLQKKNRIYHNQRHGSNAITLREEIPSHEVKLNSSNSPPTEEGGDVLHKTYLTSRSQCPREYFLLIMVMSSPYNFKRRSAIRNTWAGGQSEERWKTVFLVGQGEGETVQNQRLAAEEEMHRDLIRGAQKEHYRNLTLKTQMGLEWASKYCNFQFLVKADDDVFVDPHAMINHLKRPDTPKTNLYTGRCTHRGFPKRGGGKYAVSWEEYNKTRYPPFCAGPAYVLSHDLVPKLVNLFNNVKNPLPLEDVYIGTLINKIGGVKAIWHPGFRTLEYGPCRYHSDIFAYHQVKGEMCMNELFKSAMKERDKQKQQQAVFLR</sequence>
<dbReference type="Gene3D" id="3.90.550.50">
    <property type="match status" value="1"/>
</dbReference>
<keyword evidence="5 11" id="KW-0812">Transmembrane</keyword>
<evidence type="ECO:0000256" key="7">
    <source>
        <dbReference type="ARBA" id="ARBA00022989"/>
    </source>
</evidence>